<keyword evidence="2" id="KW-1185">Reference proteome</keyword>
<reference evidence="1 2" key="1">
    <citation type="journal article" date="2022" name="DNA Res.">
        <title>Chromosomal-level genome assembly of the orchid tree Bauhinia variegata (Leguminosae; Cercidoideae) supports the allotetraploid origin hypothesis of Bauhinia.</title>
        <authorList>
            <person name="Zhong Y."/>
            <person name="Chen Y."/>
            <person name="Zheng D."/>
            <person name="Pang J."/>
            <person name="Liu Y."/>
            <person name="Luo S."/>
            <person name="Meng S."/>
            <person name="Qian L."/>
            <person name="Wei D."/>
            <person name="Dai S."/>
            <person name="Zhou R."/>
        </authorList>
    </citation>
    <scope>NUCLEOTIDE SEQUENCE [LARGE SCALE GENOMIC DNA]</scope>
    <source>
        <strain evidence="1">BV-YZ2020</strain>
    </source>
</reference>
<sequence>MATSLGRLLSSAMKISIAHPALHGTGFEPVALSSASNSAMRYLCCSTQQAQSHLPKEQSKVPKENVHDEKRQSKEEEEDDGEDGVDVNHETGEIGGPKGPEPTRMKTA</sequence>
<protein>
    <submittedName>
        <fullName evidence="1">Uncharacterized protein</fullName>
    </submittedName>
</protein>
<organism evidence="1 2">
    <name type="scientific">Bauhinia variegata</name>
    <name type="common">Purple orchid tree</name>
    <name type="synonym">Phanera variegata</name>
    <dbReference type="NCBI Taxonomy" id="167791"/>
    <lineage>
        <taxon>Eukaryota</taxon>
        <taxon>Viridiplantae</taxon>
        <taxon>Streptophyta</taxon>
        <taxon>Embryophyta</taxon>
        <taxon>Tracheophyta</taxon>
        <taxon>Spermatophyta</taxon>
        <taxon>Magnoliopsida</taxon>
        <taxon>eudicotyledons</taxon>
        <taxon>Gunneridae</taxon>
        <taxon>Pentapetalae</taxon>
        <taxon>rosids</taxon>
        <taxon>fabids</taxon>
        <taxon>Fabales</taxon>
        <taxon>Fabaceae</taxon>
        <taxon>Cercidoideae</taxon>
        <taxon>Cercideae</taxon>
        <taxon>Bauhiniinae</taxon>
        <taxon>Bauhinia</taxon>
    </lineage>
</organism>
<gene>
    <name evidence="1" type="ORF">L6164_030343</name>
</gene>
<accession>A0ACB9LDD7</accession>
<comment type="caution">
    <text evidence="1">The sequence shown here is derived from an EMBL/GenBank/DDBJ whole genome shotgun (WGS) entry which is preliminary data.</text>
</comment>
<dbReference type="EMBL" id="CM039437">
    <property type="protein sequence ID" value="KAI4307124.1"/>
    <property type="molecule type" value="Genomic_DNA"/>
</dbReference>
<proteinExistence type="predicted"/>
<dbReference type="Proteomes" id="UP000828941">
    <property type="component" value="Chromosome 12"/>
</dbReference>
<evidence type="ECO:0000313" key="2">
    <source>
        <dbReference type="Proteomes" id="UP000828941"/>
    </source>
</evidence>
<evidence type="ECO:0000313" key="1">
    <source>
        <dbReference type="EMBL" id="KAI4307124.1"/>
    </source>
</evidence>
<name>A0ACB9LDD7_BAUVA</name>